<reference evidence="10" key="1">
    <citation type="submission" date="2018-05" db="EMBL/GenBank/DDBJ databases">
        <authorList>
            <person name="Lanie J.A."/>
            <person name="Ng W.-L."/>
            <person name="Kazmierczak K.M."/>
            <person name="Andrzejewski T.M."/>
            <person name="Davidsen T.M."/>
            <person name="Wayne K.J."/>
            <person name="Tettelin H."/>
            <person name="Glass J.I."/>
            <person name="Rusch D."/>
            <person name="Podicherti R."/>
            <person name="Tsui H.-C.T."/>
            <person name="Winkler M.E."/>
        </authorList>
    </citation>
    <scope>NUCLEOTIDE SEQUENCE</scope>
</reference>
<feature type="region of interest" description="Disordered" evidence="8">
    <location>
        <begin position="51"/>
        <end position="79"/>
    </location>
</feature>
<dbReference type="NCBIfam" id="TIGR00414">
    <property type="entry name" value="serS"/>
    <property type="match status" value="1"/>
</dbReference>
<dbReference type="EC" id="6.1.1.11" evidence="1"/>
<dbReference type="GO" id="GO:0004828">
    <property type="term" value="F:serine-tRNA ligase activity"/>
    <property type="evidence" value="ECO:0007669"/>
    <property type="project" value="UniProtKB-EC"/>
</dbReference>
<dbReference type="InterPro" id="IPR045864">
    <property type="entry name" value="aa-tRNA-synth_II/BPL/LPL"/>
</dbReference>
<dbReference type="AlphaFoldDB" id="A0A381PPF4"/>
<evidence type="ECO:0000256" key="4">
    <source>
        <dbReference type="ARBA" id="ARBA00022840"/>
    </source>
</evidence>
<dbReference type="CDD" id="cd00770">
    <property type="entry name" value="SerRS_core"/>
    <property type="match status" value="1"/>
</dbReference>
<dbReference type="PIRSF" id="PIRSF001529">
    <property type="entry name" value="Ser-tRNA-synth_IIa"/>
    <property type="match status" value="1"/>
</dbReference>
<keyword evidence="3" id="KW-0547">Nucleotide-binding</keyword>
<evidence type="ECO:0000256" key="5">
    <source>
        <dbReference type="ARBA" id="ARBA00022917"/>
    </source>
</evidence>
<dbReference type="EMBL" id="UINC01001044">
    <property type="protein sequence ID" value="SUZ68810.1"/>
    <property type="molecule type" value="Genomic_DNA"/>
</dbReference>
<dbReference type="GO" id="GO:0005524">
    <property type="term" value="F:ATP binding"/>
    <property type="evidence" value="ECO:0007669"/>
    <property type="project" value="UniProtKB-KW"/>
</dbReference>
<evidence type="ECO:0000256" key="2">
    <source>
        <dbReference type="ARBA" id="ARBA00022598"/>
    </source>
</evidence>
<dbReference type="Pfam" id="PF00587">
    <property type="entry name" value="tRNA-synt_2b"/>
    <property type="match status" value="1"/>
</dbReference>
<dbReference type="PRINTS" id="PR00981">
    <property type="entry name" value="TRNASYNTHSER"/>
</dbReference>
<dbReference type="PROSITE" id="PS50862">
    <property type="entry name" value="AA_TRNA_LIGASE_II"/>
    <property type="match status" value="1"/>
</dbReference>
<dbReference type="GO" id="GO:0006434">
    <property type="term" value="P:seryl-tRNA aminoacylation"/>
    <property type="evidence" value="ECO:0007669"/>
    <property type="project" value="InterPro"/>
</dbReference>
<sequence>MLDLKLIRSQPEEIAENCRKRNVHVDIEKLLELDEQVRQITTEVDSVRQRRNEISKEMKGKIPSDERQPLIEESKNLRNEESEKESFLHELVEQRLNLLKQVPNLTHPDSPEGLTDEDNMPIREVGTIRKFDFEPKDHLELMEALDLIDFDGGAKVSGQKFYYLKNQAVFLELALAQYALGLLQKEGFTVHMTPDLARSQILDGIGFSPRGEETQIYSLEDSDLCLIATAEITLGGLLADQVLKADQLPILYAGFSHCYRTEAGAAGRESRGLYRVHQFSKIEMFAFTHPEKSEEMHEKMREIEEQIYQDLEIPYQLVNICTGDLGGPAYRKYDLEAWMPGRGKWGEVTSTSNCTDYQSRRMNIRYKDADTGKNQFVHMLNGTAIAVSRTLIALIENGQQKDGSIKLPRCLNLPDIPAPISG</sequence>
<dbReference type="InterPro" id="IPR015866">
    <property type="entry name" value="Ser-tRNA-synth_1_N"/>
</dbReference>
<protein>
    <recommendedName>
        <fullName evidence="1">serine--tRNA ligase</fullName>
        <ecNumber evidence="1">6.1.1.11</ecNumber>
    </recommendedName>
    <alternativeName>
        <fullName evidence="7">Seryl-tRNA synthetase</fullName>
    </alternativeName>
</protein>
<dbReference type="HAMAP" id="MF_00176">
    <property type="entry name" value="Ser_tRNA_synth_type1"/>
    <property type="match status" value="1"/>
</dbReference>
<dbReference type="PANTHER" id="PTHR11778">
    <property type="entry name" value="SERYL-TRNA SYNTHETASE"/>
    <property type="match status" value="1"/>
</dbReference>
<keyword evidence="2" id="KW-0436">Ligase</keyword>
<dbReference type="GO" id="GO:0005737">
    <property type="term" value="C:cytoplasm"/>
    <property type="evidence" value="ECO:0007669"/>
    <property type="project" value="UniProtKB-ARBA"/>
</dbReference>
<organism evidence="10">
    <name type="scientific">marine metagenome</name>
    <dbReference type="NCBI Taxonomy" id="408172"/>
    <lineage>
        <taxon>unclassified sequences</taxon>
        <taxon>metagenomes</taxon>
        <taxon>ecological metagenomes</taxon>
    </lineage>
</organism>
<proteinExistence type="inferred from homology"/>
<evidence type="ECO:0000256" key="8">
    <source>
        <dbReference type="SAM" id="MobiDB-lite"/>
    </source>
</evidence>
<dbReference type="Gene3D" id="1.10.287.40">
    <property type="entry name" value="Serine-tRNA synthetase, tRNA binding domain"/>
    <property type="match status" value="1"/>
</dbReference>
<name>A0A381PPF4_9ZZZZ</name>
<evidence type="ECO:0000256" key="1">
    <source>
        <dbReference type="ARBA" id="ARBA00012840"/>
    </source>
</evidence>
<keyword evidence="5" id="KW-0648">Protein biosynthesis</keyword>
<evidence type="ECO:0000256" key="7">
    <source>
        <dbReference type="ARBA" id="ARBA00031113"/>
    </source>
</evidence>
<dbReference type="Pfam" id="PF02403">
    <property type="entry name" value="Seryl_tRNA_N"/>
    <property type="match status" value="1"/>
</dbReference>
<evidence type="ECO:0000256" key="3">
    <source>
        <dbReference type="ARBA" id="ARBA00022741"/>
    </source>
</evidence>
<dbReference type="FunFam" id="3.30.930.10:FF:000055">
    <property type="entry name" value="Serine--tRNA ligase"/>
    <property type="match status" value="1"/>
</dbReference>
<dbReference type="InterPro" id="IPR002317">
    <property type="entry name" value="Ser-tRNA-ligase_type_1"/>
</dbReference>
<dbReference type="SUPFAM" id="SSF46589">
    <property type="entry name" value="tRNA-binding arm"/>
    <property type="match status" value="1"/>
</dbReference>
<dbReference type="Gene3D" id="3.30.930.10">
    <property type="entry name" value="Bira Bifunctional Protein, Domain 2"/>
    <property type="match status" value="1"/>
</dbReference>
<feature type="domain" description="Aminoacyl-transfer RNA synthetases class-II family profile" evidence="9">
    <location>
        <begin position="137"/>
        <end position="408"/>
    </location>
</feature>
<accession>A0A381PPF4</accession>
<keyword evidence="4" id="KW-0067">ATP-binding</keyword>
<dbReference type="SUPFAM" id="SSF55681">
    <property type="entry name" value="Class II aaRS and biotin synthetases"/>
    <property type="match status" value="1"/>
</dbReference>
<dbReference type="InterPro" id="IPR010978">
    <property type="entry name" value="tRNA-bd_arm"/>
</dbReference>
<evidence type="ECO:0000259" key="9">
    <source>
        <dbReference type="PROSITE" id="PS50862"/>
    </source>
</evidence>
<evidence type="ECO:0000313" key="10">
    <source>
        <dbReference type="EMBL" id="SUZ68810.1"/>
    </source>
</evidence>
<gene>
    <name evidence="10" type="ORF">METZ01_LOCUS21664</name>
</gene>
<keyword evidence="6" id="KW-0030">Aminoacyl-tRNA synthetase</keyword>
<dbReference type="InterPro" id="IPR033729">
    <property type="entry name" value="SerRS_core"/>
</dbReference>
<dbReference type="InterPro" id="IPR006195">
    <property type="entry name" value="aa-tRNA-synth_II"/>
</dbReference>
<dbReference type="InterPro" id="IPR042103">
    <property type="entry name" value="SerRS_1_N_sf"/>
</dbReference>
<dbReference type="InterPro" id="IPR002314">
    <property type="entry name" value="aa-tRNA-synt_IIb"/>
</dbReference>
<evidence type="ECO:0000256" key="6">
    <source>
        <dbReference type="ARBA" id="ARBA00023146"/>
    </source>
</evidence>